<name>A0ACC1L7J9_9FUNG</name>
<evidence type="ECO:0000313" key="2">
    <source>
        <dbReference type="Proteomes" id="UP001140087"/>
    </source>
</evidence>
<reference evidence="1" key="1">
    <citation type="submission" date="2022-07" db="EMBL/GenBank/DDBJ databases">
        <title>Phylogenomic reconstructions and comparative analyses of Kickxellomycotina fungi.</title>
        <authorList>
            <person name="Reynolds N.K."/>
            <person name="Stajich J.E."/>
            <person name="Barry K."/>
            <person name="Grigoriev I.V."/>
            <person name="Crous P."/>
            <person name="Smith M.E."/>
        </authorList>
    </citation>
    <scope>NUCLEOTIDE SEQUENCE</scope>
    <source>
        <strain evidence="1">BCRC 34780</strain>
    </source>
</reference>
<protein>
    <submittedName>
        <fullName evidence="1">Uncharacterized protein</fullName>
    </submittedName>
</protein>
<sequence>MSSAEPAAAVPAADAMDVDSKGEQKESLRELRERAMAHYETIGEEKQRMQRLNFLLEKSAAYVSFVAKRLETKRAEKRQGRAAPAGGSAAAAGAGKKKRKRGAAAAEEEADATAEAPPEEDGDDEQRTINGEAVSARQPRSITGGVMREYQLEGMEWLASL</sequence>
<comment type="caution">
    <text evidence="1">The sequence shown here is derived from an EMBL/GenBank/DDBJ whole genome shotgun (WGS) entry which is preliminary data.</text>
</comment>
<keyword evidence="2" id="KW-1185">Reference proteome</keyword>
<accession>A0ACC1L7J9</accession>
<feature type="non-terminal residue" evidence="1">
    <location>
        <position position="161"/>
    </location>
</feature>
<dbReference type="EMBL" id="JANBUN010000567">
    <property type="protein sequence ID" value="KAJ2802788.1"/>
    <property type="molecule type" value="Genomic_DNA"/>
</dbReference>
<dbReference type="Proteomes" id="UP001140087">
    <property type="component" value="Unassembled WGS sequence"/>
</dbReference>
<organism evidence="1 2">
    <name type="scientific">Coemansia helicoidea</name>
    <dbReference type="NCBI Taxonomy" id="1286919"/>
    <lineage>
        <taxon>Eukaryota</taxon>
        <taxon>Fungi</taxon>
        <taxon>Fungi incertae sedis</taxon>
        <taxon>Zoopagomycota</taxon>
        <taxon>Kickxellomycotina</taxon>
        <taxon>Kickxellomycetes</taxon>
        <taxon>Kickxellales</taxon>
        <taxon>Kickxellaceae</taxon>
        <taxon>Coemansia</taxon>
    </lineage>
</organism>
<evidence type="ECO:0000313" key="1">
    <source>
        <dbReference type="EMBL" id="KAJ2802788.1"/>
    </source>
</evidence>
<gene>
    <name evidence="1" type="ORF">H4R21_002282</name>
</gene>
<proteinExistence type="predicted"/>